<evidence type="ECO:0000313" key="3">
    <source>
        <dbReference type="Proteomes" id="UP000029409"/>
    </source>
</evidence>
<keyword evidence="1" id="KW-0812">Transmembrane</keyword>
<dbReference type="STRING" id="44251.PDUR_23825"/>
<keyword evidence="1" id="KW-1133">Transmembrane helix</keyword>
<dbReference type="Proteomes" id="UP000029409">
    <property type="component" value="Chromosome"/>
</dbReference>
<organism evidence="2 3">
    <name type="scientific">Paenibacillus durus</name>
    <name type="common">Paenibacillus azotofixans</name>
    <dbReference type="NCBI Taxonomy" id="44251"/>
    <lineage>
        <taxon>Bacteria</taxon>
        <taxon>Bacillati</taxon>
        <taxon>Bacillota</taxon>
        <taxon>Bacilli</taxon>
        <taxon>Bacillales</taxon>
        <taxon>Paenibacillaceae</taxon>
        <taxon>Paenibacillus</taxon>
    </lineage>
</organism>
<dbReference type="KEGG" id="pdu:PDUR_23825"/>
<reference evidence="2 3" key="1">
    <citation type="submission" date="2014-08" db="EMBL/GenBank/DDBJ databases">
        <title>Comparative genomics of the Paenibacillus odorifer group.</title>
        <authorList>
            <person name="den Bakker H.C."/>
            <person name="Tsai Y.-C."/>
            <person name="Martin N."/>
            <person name="Korlach J."/>
            <person name="Wiedmann M."/>
        </authorList>
    </citation>
    <scope>NUCLEOTIDE SEQUENCE [LARGE SCALE GENOMIC DNA]</scope>
    <source>
        <strain evidence="2 3">DSM 1735</strain>
    </source>
</reference>
<proteinExistence type="predicted"/>
<name>A0A089HW42_PAEDU</name>
<keyword evidence="3" id="KW-1185">Reference proteome</keyword>
<sequence length="247" mass="27530">MNSSRLMKLLGLIAGVAVLDIVILSPGLLGVEIGGGSPLETASGVTLLVISFLVLLYGSYALLFKPPVLAPVKNMKSHEDYIAALNHYRNAKGLKKDIALALDQLDRIEKKKTTLSDVLGQRFDQAELSYKKFHSVIDAVEQLFYLNIRGILNKLSVFDASEFSTFTSEKKLTQFSNKLVQEKTALNNEYLASVTGYLGANEEILLKLDKLLLEISQLDSTDYQNIEDMPCMKEMDALIKQTKFYKQ</sequence>
<feature type="transmembrane region" description="Helical" evidence="1">
    <location>
        <begin position="41"/>
        <end position="63"/>
    </location>
</feature>
<evidence type="ECO:0000313" key="2">
    <source>
        <dbReference type="EMBL" id="AIQ14578.1"/>
    </source>
</evidence>
<dbReference type="EMBL" id="CP009288">
    <property type="protein sequence ID" value="AIQ14578.1"/>
    <property type="molecule type" value="Genomic_DNA"/>
</dbReference>
<dbReference type="OrthoDB" id="2935100at2"/>
<feature type="transmembrane region" description="Helical" evidence="1">
    <location>
        <begin position="9"/>
        <end position="29"/>
    </location>
</feature>
<accession>A0A089HW42</accession>
<dbReference type="AlphaFoldDB" id="A0A089HW42"/>
<protein>
    <recommendedName>
        <fullName evidence="4">5-bromo-4-chloroindolyl phosphate hydrolysis protein</fullName>
    </recommendedName>
</protein>
<dbReference type="eggNOG" id="ENOG50322I5">
    <property type="taxonomic scope" value="Bacteria"/>
</dbReference>
<gene>
    <name evidence="2" type="ORF">PDUR_23825</name>
</gene>
<evidence type="ECO:0000256" key="1">
    <source>
        <dbReference type="SAM" id="Phobius"/>
    </source>
</evidence>
<keyword evidence="1" id="KW-0472">Membrane</keyword>
<evidence type="ECO:0008006" key="4">
    <source>
        <dbReference type="Google" id="ProtNLM"/>
    </source>
</evidence>